<proteinExistence type="predicted"/>
<evidence type="ECO:0000313" key="2">
    <source>
        <dbReference type="Proteomes" id="UP001054837"/>
    </source>
</evidence>
<gene>
    <name evidence="1" type="ORF">CDAR_478361</name>
</gene>
<keyword evidence="2" id="KW-1185">Reference proteome</keyword>
<dbReference type="EMBL" id="BPLQ01006111">
    <property type="protein sequence ID" value="GIY20171.1"/>
    <property type="molecule type" value="Genomic_DNA"/>
</dbReference>
<sequence>MCRVPFYPSLFRFPLLNNSATVGNRKPQSPDSKSCERMERGITFLFISVQVRVTEGLLIQWKACVQNLIPTFPSPVRAWMGRGVCSVGNHLNEREKILPSLVNEESRHYLQVDMRKLQHSDFEICI</sequence>
<name>A0AAV4RIM4_9ARAC</name>
<dbReference type="AlphaFoldDB" id="A0AAV4RIM4"/>
<reference evidence="1 2" key="1">
    <citation type="submission" date="2021-06" db="EMBL/GenBank/DDBJ databases">
        <title>Caerostris darwini draft genome.</title>
        <authorList>
            <person name="Kono N."/>
            <person name="Arakawa K."/>
        </authorList>
    </citation>
    <scope>NUCLEOTIDE SEQUENCE [LARGE SCALE GENOMIC DNA]</scope>
</reference>
<organism evidence="1 2">
    <name type="scientific">Caerostris darwini</name>
    <dbReference type="NCBI Taxonomy" id="1538125"/>
    <lineage>
        <taxon>Eukaryota</taxon>
        <taxon>Metazoa</taxon>
        <taxon>Ecdysozoa</taxon>
        <taxon>Arthropoda</taxon>
        <taxon>Chelicerata</taxon>
        <taxon>Arachnida</taxon>
        <taxon>Araneae</taxon>
        <taxon>Araneomorphae</taxon>
        <taxon>Entelegynae</taxon>
        <taxon>Araneoidea</taxon>
        <taxon>Araneidae</taxon>
        <taxon>Caerostris</taxon>
    </lineage>
</organism>
<accession>A0AAV4RIM4</accession>
<protein>
    <submittedName>
        <fullName evidence="1">Uncharacterized protein</fullName>
    </submittedName>
</protein>
<dbReference type="Proteomes" id="UP001054837">
    <property type="component" value="Unassembled WGS sequence"/>
</dbReference>
<evidence type="ECO:0000313" key="1">
    <source>
        <dbReference type="EMBL" id="GIY20171.1"/>
    </source>
</evidence>
<comment type="caution">
    <text evidence="1">The sequence shown here is derived from an EMBL/GenBank/DDBJ whole genome shotgun (WGS) entry which is preliminary data.</text>
</comment>